<dbReference type="EMBL" id="WMJX01000004">
    <property type="protein sequence ID" value="MTG97163.1"/>
    <property type="molecule type" value="Genomic_DNA"/>
</dbReference>
<name>A0A6I3LG68_9FLAO</name>
<comment type="caution">
    <text evidence="5">The sequence shown here is derived from an EMBL/GenBank/DDBJ whole genome shotgun (WGS) entry which is preliminary data.</text>
</comment>
<dbReference type="AlphaFoldDB" id="A0A6I3LG68"/>
<dbReference type="InterPro" id="IPR001486">
    <property type="entry name" value="Hemoglobin_trunc"/>
</dbReference>
<accession>A0A6I3LG68</accession>
<dbReference type="InterPro" id="IPR009050">
    <property type="entry name" value="Globin-like_sf"/>
</dbReference>
<dbReference type="Proteomes" id="UP000438760">
    <property type="component" value="Unassembled WGS sequence"/>
</dbReference>
<dbReference type="RefSeq" id="WP_155091217.1">
    <property type="nucleotide sequence ID" value="NZ_CP102754.1"/>
</dbReference>
<evidence type="ECO:0000256" key="3">
    <source>
        <dbReference type="ARBA" id="ARBA00022723"/>
    </source>
</evidence>
<dbReference type="SUPFAM" id="SSF46458">
    <property type="entry name" value="Globin-like"/>
    <property type="match status" value="1"/>
</dbReference>
<sequence length="129" mass="15345">MKKDIETLEDIKILVDTFYGRVQENEMIGPIFNSKLEGKWPEHLEKMYSFWQTILLEEYTYRGKPFPPHAQLPVNTEHFETWKVIFNGTVDELYEGKIADEAKWRAEKMAAMFLSKIEYFREFGGKPLM</sequence>
<dbReference type="GO" id="GO:0019825">
    <property type="term" value="F:oxygen binding"/>
    <property type="evidence" value="ECO:0007669"/>
    <property type="project" value="InterPro"/>
</dbReference>
<evidence type="ECO:0000256" key="1">
    <source>
        <dbReference type="ARBA" id="ARBA00022448"/>
    </source>
</evidence>
<organism evidence="5 6">
    <name type="scientific">Myroides albus</name>
    <dbReference type="NCBI Taxonomy" id="2562892"/>
    <lineage>
        <taxon>Bacteria</taxon>
        <taxon>Pseudomonadati</taxon>
        <taxon>Bacteroidota</taxon>
        <taxon>Flavobacteriia</taxon>
        <taxon>Flavobacteriales</taxon>
        <taxon>Flavobacteriaceae</taxon>
        <taxon>Myroides</taxon>
    </lineage>
</organism>
<dbReference type="GO" id="GO:0020037">
    <property type="term" value="F:heme binding"/>
    <property type="evidence" value="ECO:0007669"/>
    <property type="project" value="InterPro"/>
</dbReference>
<reference evidence="5 6" key="1">
    <citation type="submission" date="2019-11" db="EMBL/GenBank/DDBJ databases">
        <title>Genome of Strain BIT-d1.</title>
        <authorList>
            <person name="Yang Y."/>
        </authorList>
    </citation>
    <scope>NUCLEOTIDE SEQUENCE [LARGE SCALE GENOMIC DNA]</scope>
    <source>
        <strain evidence="5 6">BIT-d1</strain>
    </source>
</reference>
<dbReference type="InterPro" id="IPR012292">
    <property type="entry name" value="Globin/Proto"/>
</dbReference>
<proteinExistence type="predicted"/>
<gene>
    <name evidence="5" type="ORF">GJV76_03275</name>
</gene>
<dbReference type="GO" id="GO:0046872">
    <property type="term" value="F:metal ion binding"/>
    <property type="evidence" value="ECO:0007669"/>
    <property type="project" value="UniProtKB-KW"/>
</dbReference>
<dbReference type="Gene3D" id="1.10.490.10">
    <property type="entry name" value="Globins"/>
    <property type="match status" value="1"/>
</dbReference>
<protein>
    <submittedName>
        <fullName evidence="5">Globin</fullName>
    </submittedName>
</protein>
<keyword evidence="2" id="KW-0349">Heme</keyword>
<evidence type="ECO:0000313" key="5">
    <source>
        <dbReference type="EMBL" id="MTG97163.1"/>
    </source>
</evidence>
<evidence type="ECO:0000256" key="4">
    <source>
        <dbReference type="ARBA" id="ARBA00023004"/>
    </source>
</evidence>
<keyword evidence="4" id="KW-0408">Iron</keyword>
<keyword evidence="6" id="KW-1185">Reference proteome</keyword>
<keyword evidence="1" id="KW-0813">Transport</keyword>
<evidence type="ECO:0000313" key="6">
    <source>
        <dbReference type="Proteomes" id="UP000438760"/>
    </source>
</evidence>
<keyword evidence="3" id="KW-0479">Metal-binding</keyword>
<evidence type="ECO:0000256" key="2">
    <source>
        <dbReference type="ARBA" id="ARBA00022617"/>
    </source>
</evidence>
<dbReference type="CDD" id="cd08916">
    <property type="entry name" value="TrHb3_P"/>
    <property type="match status" value="1"/>
</dbReference>
<dbReference type="OrthoDB" id="25954at2"/>
<dbReference type="Pfam" id="PF01152">
    <property type="entry name" value="Bac_globin"/>
    <property type="match status" value="1"/>
</dbReference>